<dbReference type="EMBL" id="ML121649">
    <property type="protein sequence ID" value="RPB18288.1"/>
    <property type="molecule type" value="Genomic_DNA"/>
</dbReference>
<evidence type="ECO:0000313" key="3">
    <source>
        <dbReference type="Proteomes" id="UP000267821"/>
    </source>
</evidence>
<evidence type="ECO:0000313" key="2">
    <source>
        <dbReference type="EMBL" id="RPB18288.1"/>
    </source>
</evidence>
<dbReference type="AlphaFoldDB" id="A0A3N4L975"/>
<evidence type="ECO:0000256" key="1">
    <source>
        <dbReference type="SAM" id="MobiDB-lite"/>
    </source>
</evidence>
<dbReference type="Proteomes" id="UP000267821">
    <property type="component" value="Unassembled WGS sequence"/>
</dbReference>
<proteinExistence type="predicted"/>
<feature type="region of interest" description="Disordered" evidence="1">
    <location>
        <begin position="129"/>
        <end position="148"/>
    </location>
</feature>
<keyword evidence="3" id="KW-1185">Reference proteome</keyword>
<dbReference type="InParanoid" id="A0A3N4L975"/>
<name>A0A3N4L975_9PEZI</name>
<accession>A0A3N4L975</accession>
<organism evidence="2 3">
    <name type="scientific">Terfezia boudieri ATCC MYA-4762</name>
    <dbReference type="NCBI Taxonomy" id="1051890"/>
    <lineage>
        <taxon>Eukaryota</taxon>
        <taxon>Fungi</taxon>
        <taxon>Dikarya</taxon>
        <taxon>Ascomycota</taxon>
        <taxon>Pezizomycotina</taxon>
        <taxon>Pezizomycetes</taxon>
        <taxon>Pezizales</taxon>
        <taxon>Pezizaceae</taxon>
        <taxon>Terfezia</taxon>
    </lineage>
</organism>
<sequence>MRVAAAIQHCLKELKTGEQATEAVDFKYETAATTFHRLRNTWGLYDEKVRGLILANIKADLRTRIGGFDRKAETEASDPCALVEGESYISELQEELRNTMSSQNLAGSDAWSEETVSQCSTGIRETIRKMHENTEGSQREETPTDNRY</sequence>
<reference evidence="2 3" key="1">
    <citation type="journal article" date="2018" name="Nat. Ecol. Evol.">
        <title>Pezizomycetes genomes reveal the molecular basis of ectomycorrhizal truffle lifestyle.</title>
        <authorList>
            <person name="Murat C."/>
            <person name="Payen T."/>
            <person name="Noel B."/>
            <person name="Kuo A."/>
            <person name="Morin E."/>
            <person name="Chen J."/>
            <person name="Kohler A."/>
            <person name="Krizsan K."/>
            <person name="Balestrini R."/>
            <person name="Da Silva C."/>
            <person name="Montanini B."/>
            <person name="Hainaut M."/>
            <person name="Levati E."/>
            <person name="Barry K.W."/>
            <person name="Belfiori B."/>
            <person name="Cichocki N."/>
            <person name="Clum A."/>
            <person name="Dockter R.B."/>
            <person name="Fauchery L."/>
            <person name="Guy J."/>
            <person name="Iotti M."/>
            <person name="Le Tacon F."/>
            <person name="Lindquist E.A."/>
            <person name="Lipzen A."/>
            <person name="Malagnac F."/>
            <person name="Mello A."/>
            <person name="Molinier V."/>
            <person name="Miyauchi S."/>
            <person name="Poulain J."/>
            <person name="Riccioni C."/>
            <person name="Rubini A."/>
            <person name="Sitrit Y."/>
            <person name="Splivallo R."/>
            <person name="Traeger S."/>
            <person name="Wang M."/>
            <person name="Zifcakova L."/>
            <person name="Wipf D."/>
            <person name="Zambonelli A."/>
            <person name="Paolocci F."/>
            <person name="Nowrousian M."/>
            <person name="Ottonello S."/>
            <person name="Baldrian P."/>
            <person name="Spatafora J.W."/>
            <person name="Henrissat B."/>
            <person name="Nagy L.G."/>
            <person name="Aury J.M."/>
            <person name="Wincker P."/>
            <person name="Grigoriev I.V."/>
            <person name="Bonfante P."/>
            <person name="Martin F.M."/>
        </authorList>
    </citation>
    <scope>NUCLEOTIDE SEQUENCE [LARGE SCALE GENOMIC DNA]</scope>
    <source>
        <strain evidence="2 3">ATCC MYA-4762</strain>
    </source>
</reference>
<protein>
    <submittedName>
        <fullName evidence="2">Uncharacterized protein</fullName>
    </submittedName>
</protein>
<gene>
    <name evidence="2" type="ORF">L211DRAFT_854268</name>
</gene>